<accession>A0ABT9LT45</accession>
<proteinExistence type="predicted"/>
<organism evidence="2 3">
    <name type="scientific">Alicyclobacillus tolerans</name>
    <dbReference type="NCBI Taxonomy" id="90970"/>
    <lineage>
        <taxon>Bacteria</taxon>
        <taxon>Bacillati</taxon>
        <taxon>Bacillota</taxon>
        <taxon>Bacilli</taxon>
        <taxon>Bacillales</taxon>
        <taxon>Alicyclobacillaceae</taxon>
        <taxon>Alicyclobacillus</taxon>
    </lineage>
</organism>
<keyword evidence="3" id="KW-1185">Reference proteome</keyword>
<dbReference type="PANTHER" id="PTHR10587:SF137">
    <property type="entry name" value="4-DEOXY-4-FORMAMIDO-L-ARABINOSE-PHOSPHOUNDECAPRENOL DEFORMYLASE ARND-RELATED"/>
    <property type="match status" value="1"/>
</dbReference>
<evidence type="ECO:0000259" key="1">
    <source>
        <dbReference type="PROSITE" id="PS51677"/>
    </source>
</evidence>
<protein>
    <submittedName>
        <fullName evidence="2">Peptidoglycan/xylan/chitin deacetylase (PgdA/CDA1 family)</fullName>
    </submittedName>
</protein>
<gene>
    <name evidence="2" type="ORF">J2S04_000358</name>
</gene>
<dbReference type="SUPFAM" id="SSF88713">
    <property type="entry name" value="Glycoside hydrolase/deacetylase"/>
    <property type="match status" value="1"/>
</dbReference>
<name>A0ABT9LT45_9BACL</name>
<evidence type="ECO:0000313" key="3">
    <source>
        <dbReference type="Proteomes" id="UP001229209"/>
    </source>
</evidence>
<reference evidence="2 3" key="1">
    <citation type="submission" date="2023-07" db="EMBL/GenBank/DDBJ databases">
        <title>Genomic Encyclopedia of Type Strains, Phase IV (KMG-IV): sequencing the most valuable type-strain genomes for metagenomic binning, comparative biology and taxonomic classification.</title>
        <authorList>
            <person name="Goeker M."/>
        </authorList>
    </citation>
    <scope>NUCLEOTIDE SEQUENCE [LARGE SCALE GENOMIC DNA]</scope>
    <source>
        <strain evidence="2 3">DSM 25924</strain>
    </source>
</reference>
<dbReference type="EMBL" id="JAURUO010000001">
    <property type="protein sequence ID" value="MDP9727436.1"/>
    <property type="molecule type" value="Genomic_DNA"/>
</dbReference>
<dbReference type="InterPro" id="IPR011330">
    <property type="entry name" value="Glyco_hydro/deAcase_b/a-brl"/>
</dbReference>
<comment type="caution">
    <text evidence="2">The sequence shown here is derived from an EMBL/GenBank/DDBJ whole genome shotgun (WGS) entry which is preliminary data.</text>
</comment>
<evidence type="ECO:0000313" key="2">
    <source>
        <dbReference type="EMBL" id="MDP9727436.1"/>
    </source>
</evidence>
<feature type="domain" description="NodB homology" evidence="1">
    <location>
        <begin position="40"/>
        <end position="227"/>
    </location>
</feature>
<dbReference type="PANTHER" id="PTHR10587">
    <property type="entry name" value="GLYCOSYL TRANSFERASE-RELATED"/>
    <property type="match status" value="1"/>
</dbReference>
<sequence length="243" mass="28021">MIGWLILGLILLFLFLYSVMPNLMTRVWKIGCIYRGFAEPVVYLTFDDGPHPEYTPQLLDILREKHVRATFFVIAEAADRYPDIIRRMVSEGHDVEVHGDRHWFVPLLPPSLANRQWRGASQKLQRKFSLQTSFYRPTWGLCNLASFVSIRKSHHKLVTWSIMVGDWRKTPAQTLVERVVSRLHKGAIIVLHDNDITFGAELGAPVSVLEAIPKIIEQTEDKGYQFRPMRSLLKEEGKPLSML</sequence>
<dbReference type="Gene3D" id="3.20.20.370">
    <property type="entry name" value="Glycoside hydrolase/deacetylase"/>
    <property type="match status" value="1"/>
</dbReference>
<dbReference type="Pfam" id="PF01522">
    <property type="entry name" value="Polysacc_deac_1"/>
    <property type="match status" value="1"/>
</dbReference>
<dbReference type="CDD" id="cd10959">
    <property type="entry name" value="CE4_NodB_like_3"/>
    <property type="match status" value="1"/>
</dbReference>
<dbReference type="Proteomes" id="UP001229209">
    <property type="component" value="Unassembled WGS sequence"/>
</dbReference>
<dbReference type="InterPro" id="IPR050248">
    <property type="entry name" value="Polysacc_deacetylase_ArnD"/>
</dbReference>
<dbReference type="InterPro" id="IPR002509">
    <property type="entry name" value="NODB_dom"/>
</dbReference>
<dbReference type="RefSeq" id="WP_306952893.1">
    <property type="nucleotide sequence ID" value="NZ_JAURUO010000001.1"/>
</dbReference>
<dbReference type="PROSITE" id="PS51677">
    <property type="entry name" value="NODB"/>
    <property type="match status" value="1"/>
</dbReference>